<feature type="coiled-coil region" evidence="1">
    <location>
        <begin position="63"/>
        <end position="97"/>
    </location>
</feature>
<feature type="region of interest" description="Disordered" evidence="2">
    <location>
        <begin position="1"/>
        <end position="25"/>
    </location>
</feature>
<organism evidence="3 4">
    <name type="scientific">Botryotinia fuckeliana (strain T4)</name>
    <name type="common">Noble rot fungus</name>
    <name type="synonym">Botrytis cinerea</name>
    <dbReference type="NCBI Taxonomy" id="999810"/>
    <lineage>
        <taxon>Eukaryota</taxon>
        <taxon>Fungi</taxon>
        <taxon>Dikarya</taxon>
        <taxon>Ascomycota</taxon>
        <taxon>Pezizomycotina</taxon>
        <taxon>Leotiomycetes</taxon>
        <taxon>Helotiales</taxon>
        <taxon>Sclerotiniaceae</taxon>
        <taxon>Botrytis</taxon>
    </lineage>
</organism>
<dbReference type="EMBL" id="FQ790287">
    <property type="protein sequence ID" value="CCD47626.1"/>
    <property type="molecule type" value="Genomic_DNA"/>
</dbReference>
<dbReference type="AlphaFoldDB" id="G2Y4N6"/>
<evidence type="ECO:0000256" key="1">
    <source>
        <dbReference type="SAM" id="Coils"/>
    </source>
</evidence>
<evidence type="ECO:0000313" key="3">
    <source>
        <dbReference type="EMBL" id="CCD47626.1"/>
    </source>
</evidence>
<feature type="region of interest" description="Disordered" evidence="2">
    <location>
        <begin position="136"/>
        <end position="162"/>
    </location>
</feature>
<evidence type="ECO:0000256" key="2">
    <source>
        <dbReference type="SAM" id="MobiDB-lite"/>
    </source>
</evidence>
<dbReference type="Proteomes" id="UP000008177">
    <property type="component" value="Unplaced contigs"/>
</dbReference>
<dbReference type="HOGENOM" id="CLU_1635127_0_0_1"/>
<dbReference type="OrthoDB" id="3554392at2759"/>
<feature type="compositionally biased region" description="Basic and acidic residues" evidence="2">
    <location>
        <begin position="147"/>
        <end position="162"/>
    </location>
</feature>
<gene>
    <name evidence="3" type="ORF">BofuT4_P036060.1</name>
</gene>
<proteinExistence type="predicted"/>
<keyword evidence="1" id="KW-0175">Coiled coil</keyword>
<dbReference type="Gene3D" id="1.20.5.340">
    <property type="match status" value="1"/>
</dbReference>
<feature type="compositionally biased region" description="Acidic residues" evidence="2">
    <location>
        <begin position="137"/>
        <end position="146"/>
    </location>
</feature>
<sequence>MEPKRTASKMMGSAANAEDGPLKRTNKVTFSNAETEEFEILIRHNDLDIARHKHWIKIWGKNISNSQKSIQELEKTIKGYKEDIEKKRQEIVELKQEEEVILAIEKQGEAREEELQRFVKEEMTKFLEGKLEKEGLSLEEEGEEAQDEKVAADGEKKMIKKK</sequence>
<protein>
    <submittedName>
        <fullName evidence="3">Uncharacterized protein</fullName>
    </submittedName>
</protein>
<evidence type="ECO:0000313" key="4">
    <source>
        <dbReference type="Proteomes" id="UP000008177"/>
    </source>
</evidence>
<reference evidence="4" key="1">
    <citation type="journal article" date="2011" name="PLoS Genet.">
        <title>Genomic analysis of the necrotrophic fungal pathogens Sclerotinia sclerotiorum and Botrytis cinerea.</title>
        <authorList>
            <person name="Amselem J."/>
            <person name="Cuomo C.A."/>
            <person name="van Kan J.A."/>
            <person name="Viaud M."/>
            <person name="Benito E.P."/>
            <person name="Couloux A."/>
            <person name="Coutinho P.M."/>
            <person name="de Vries R.P."/>
            <person name="Dyer P.S."/>
            <person name="Fillinger S."/>
            <person name="Fournier E."/>
            <person name="Gout L."/>
            <person name="Hahn M."/>
            <person name="Kohn L."/>
            <person name="Lapalu N."/>
            <person name="Plummer K.M."/>
            <person name="Pradier J.M."/>
            <person name="Quevillon E."/>
            <person name="Sharon A."/>
            <person name="Simon A."/>
            <person name="ten Have A."/>
            <person name="Tudzynski B."/>
            <person name="Tudzynski P."/>
            <person name="Wincker P."/>
            <person name="Andrew M."/>
            <person name="Anthouard V."/>
            <person name="Beever R.E."/>
            <person name="Beffa R."/>
            <person name="Benoit I."/>
            <person name="Bouzid O."/>
            <person name="Brault B."/>
            <person name="Chen Z."/>
            <person name="Choquer M."/>
            <person name="Collemare J."/>
            <person name="Cotton P."/>
            <person name="Danchin E.G."/>
            <person name="Da Silva C."/>
            <person name="Gautier A."/>
            <person name="Giraud C."/>
            <person name="Giraud T."/>
            <person name="Gonzalez C."/>
            <person name="Grossetete S."/>
            <person name="Guldener U."/>
            <person name="Henrissat B."/>
            <person name="Howlett B.J."/>
            <person name="Kodira C."/>
            <person name="Kretschmer M."/>
            <person name="Lappartient A."/>
            <person name="Leroch M."/>
            <person name="Levis C."/>
            <person name="Mauceli E."/>
            <person name="Neuveglise C."/>
            <person name="Oeser B."/>
            <person name="Pearson M."/>
            <person name="Poulain J."/>
            <person name="Poussereau N."/>
            <person name="Quesneville H."/>
            <person name="Rascle C."/>
            <person name="Schumacher J."/>
            <person name="Segurens B."/>
            <person name="Sexton A."/>
            <person name="Silva E."/>
            <person name="Sirven C."/>
            <person name="Soanes D.M."/>
            <person name="Talbot N.J."/>
            <person name="Templeton M."/>
            <person name="Yandava C."/>
            <person name="Yarden O."/>
            <person name="Zeng Q."/>
            <person name="Rollins J.A."/>
            <person name="Lebrun M.H."/>
            <person name="Dickman M."/>
        </authorList>
    </citation>
    <scope>NUCLEOTIDE SEQUENCE [LARGE SCALE GENOMIC DNA]</scope>
    <source>
        <strain evidence="4">T4</strain>
    </source>
</reference>
<dbReference type="InParanoid" id="G2Y4N6"/>
<name>G2Y4N6_BOTF4</name>
<accession>G2Y4N6</accession>